<feature type="region of interest" description="Disordered" evidence="2">
    <location>
        <begin position="1"/>
        <end position="28"/>
    </location>
</feature>
<name>A0AAW0F668_9TRYP</name>
<feature type="compositionally biased region" description="Low complexity" evidence="2">
    <location>
        <begin position="1"/>
        <end position="12"/>
    </location>
</feature>
<protein>
    <submittedName>
        <fullName evidence="3">Uncharacterized protein</fullName>
    </submittedName>
</protein>
<feature type="coiled-coil region" evidence="1">
    <location>
        <begin position="32"/>
        <end position="66"/>
    </location>
</feature>
<dbReference type="Proteomes" id="UP001430356">
    <property type="component" value="Unassembled WGS sequence"/>
</dbReference>
<evidence type="ECO:0000313" key="3">
    <source>
        <dbReference type="EMBL" id="KAK7200699.1"/>
    </source>
</evidence>
<dbReference type="EMBL" id="JAECZO010000007">
    <property type="protein sequence ID" value="KAK7200699.1"/>
    <property type="molecule type" value="Genomic_DNA"/>
</dbReference>
<sequence length="70" mass="8069">MSRSPSSSSESRPLPDGDDDDHGDKTQQTALLEYIDQRMLELTEERQHLQQQLSDLQAEHRIIESKMSKT</sequence>
<evidence type="ECO:0000256" key="2">
    <source>
        <dbReference type="SAM" id="MobiDB-lite"/>
    </source>
</evidence>
<keyword evidence="1" id="KW-0175">Coiled coil</keyword>
<dbReference type="AlphaFoldDB" id="A0AAW0F668"/>
<keyword evidence="4" id="KW-1185">Reference proteome</keyword>
<organism evidence="3 4">
    <name type="scientific">Novymonas esmeraldas</name>
    <dbReference type="NCBI Taxonomy" id="1808958"/>
    <lineage>
        <taxon>Eukaryota</taxon>
        <taxon>Discoba</taxon>
        <taxon>Euglenozoa</taxon>
        <taxon>Kinetoplastea</taxon>
        <taxon>Metakinetoplastina</taxon>
        <taxon>Trypanosomatida</taxon>
        <taxon>Trypanosomatidae</taxon>
        <taxon>Novymonas</taxon>
    </lineage>
</organism>
<reference evidence="3 4" key="1">
    <citation type="journal article" date="2021" name="MBio">
        <title>A New Model Trypanosomatid, Novymonas esmeraldas: Genomic Perception of Its 'Candidatus Pandoraea novymonadis' Endosymbiont.</title>
        <authorList>
            <person name="Zakharova A."/>
            <person name="Saura A."/>
            <person name="Butenko A."/>
            <person name="Podesvova L."/>
            <person name="Warmusova S."/>
            <person name="Kostygov A.Y."/>
            <person name="Nenarokova A."/>
            <person name="Lukes J."/>
            <person name="Opperdoes F.R."/>
            <person name="Yurchenko V."/>
        </authorList>
    </citation>
    <scope>NUCLEOTIDE SEQUENCE [LARGE SCALE GENOMIC DNA]</scope>
    <source>
        <strain evidence="3 4">E262AT.01</strain>
    </source>
</reference>
<comment type="caution">
    <text evidence="3">The sequence shown here is derived from an EMBL/GenBank/DDBJ whole genome shotgun (WGS) entry which is preliminary data.</text>
</comment>
<gene>
    <name evidence="3" type="ORF">NESM_000127200</name>
</gene>
<evidence type="ECO:0000256" key="1">
    <source>
        <dbReference type="SAM" id="Coils"/>
    </source>
</evidence>
<proteinExistence type="predicted"/>
<evidence type="ECO:0000313" key="4">
    <source>
        <dbReference type="Proteomes" id="UP001430356"/>
    </source>
</evidence>
<accession>A0AAW0F668</accession>